<dbReference type="CDD" id="cd02573">
    <property type="entry name" value="PseudoU_synth_EcTruB"/>
    <property type="match status" value="1"/>
</dbReference>
<dbReference type="GO" id="GO:0031119">
    <property type="term" value="P:tRNA pseudouridine synthesis"/>
    <property type="evidence" value="ECO:0007669"/>
    <property type="project" value="UniProtKB-UniRule"/>
</dbReference>
<dbReference type="Pfam" id="PF01509">
    <property type="entry name" value="TruB_N"/>
    <property type="match status" value="1"/>
</dbReference>
<keyword evidence="9" id="KW-1185">Reference proteome</keyword>
<dbReference type="GO" id="GO:1990481">
    <property type="term" value="P:mRNA pseudouridine synthesis"/>
    <property type="evidence" value="ECO:0007669"/>
    <property type="project" value="TreeGrafter"/>
</dbReference>
<dbReference type="PANTHER" id="PTHR13767">
    <property type="entry name" value="TRNA-PSEUDOURIDINE SYNTHASE"/>
    <property type="match status" value="1"/>
</dbReference>
<keyword evidence="3 5" id="KW-0819">tRNA processing</keyword>
<evidence type="ECO:0000256" key="3">
    <source>
        <dbReference type="ARBA" id="ARBA00022694"/>
    </source>
</evidence>
<evidence type="ECO:0000259" key="6">
    <source>
        <dbReference type="Pfam" id="PF01509"/>
    </source>
</evidence>
<sequence>MTTELEGILPVWKPKGFTSHDVVAKVRRIVRIKRIGHTGTLDPQVTGVLPLCIGRATRLVEYIQELPKAYEATLLLGLATDTEDLSGEVLERVERLGERLTPEQVTAAVLRFIGDIEQVPPMYSAVKVDGKRLYELARQGVQVERKSRKVTIYGIDVLETDWSGDYPQVKFRVNCSKGTYIRTLCADIGQALGVPAVMAELVRISTGHIGPERCLTLEQIEALHKNGELAGRLIPMEQAVAHLPSVRLSSVQAQKALQGQKIRVSEGQKAALNAFSSTGERAVACFTEETDALIGLFEWDSELGMLLPVKIFS</sequence>
<reference evidence="8 9" key="1">
    <citation type="submission" date="2014-06" db="EMBL/GenBank/DDBJ databases">
        <title>Draft genome sequence of Paenibacillus sp. MSt1.</title>
        <authorList>
            <person name="Aw Y.K."/>
            <person name="Ong K.S."/>
            <person name="Gan H.M."/>
            <person name="Lee S.M."/>
        </authorList>
    </citation>
    <scope>NUCLEOTIDE SEQUENCE [LARGE SCALE GENOMIC DNA]</scope>
    <source>
        <strain evidence="8 9">MSt1</strain>
    </source>
</reference>
<dbReference type="SUPFAM" id="SSF55120">
    <property type="entry name" value="Pseudouridine synthase"/>
    <property type="match status" value="1"/>
</dbReference>
<proteinExistence type="inferred from homology"/>
<dbReference type="GO" id="GO:0003723">
    <property type="term" value="F:RNA binding"/>
    <property type="evidence" value="ECO:0007669"/>
    <property type="project" value="InterPro"/>
</dbReference>
<evidence type="ECO:0000313" key="9">
    <source>
        <dbReference type="Proteomes" id="UP000028123"/>
    </source>
</evidence>
<feature type="domain" description="tRNA pseudouridylate synthase B C-terminal" evidence="7">
    <location>
        <begin position="182"/>
        <end position="240"/>
    </location>
</feature>
<dbReference type="eggNOG" id="COG0130">
    <property type="taxonomic scope" value="Bacteria"/>
</dbReference>
<dbReference type="NCBIfam" id="TIGR00431">
    <property type="entry name" value="TruB"/>
    <property type="match status" value="1"/>
</dbReference>
<gene>
    <name evidence="5" type="primary">truB</name>
    <name evidence="8" type="ORF">ET33_19865</name>
</gene>
<dbReference type="EMBL" id="JNVM01000003">
    <property type="protein sequence ID" value="KEQ27502.1"/>
    <property type="molecule type" value="Genomic_DNA"/>
</dbReference>
<evidence type="ECO:0000256" key="5">
    <source>
        <dbReference type="HAMAP-Rule" id="MF_01080"/>
    </source>
</evidence>
<comment type="function">
    <text evidence="5">Responsible for synthesis of pseudouridine from uracil-55 in the psi GC loop of transfer RNAs.</text>
</comment>
<dbReference type="Gene3D" id="3.30.2350.10">
    <property type="entry name" value="Pseudouridine synthase"/>
    <property type="match status" value="1"/>
</dbReference>
<comment type="catalytic activity">
    <reaction evidence="1 5">
        <text>uridine(55) in tRNA = pseudouridine(55) in tRNA</text>
        <dbReference type="Rhea" id="RHEA:42532"/>
        <dbReference type="Rhea" id="RHEA-COMP:10101"/>
        <dbReference type="Rhea" id="RHEA-COMP:10102"/>
        <dbReference type="ChEBI" id="CHEBI:65314"/>
        <dbReference type="ChEBI" id="CHEBI:65315"/>
        <dbReference type="EC" id="5.4.99.25"/>
    </reaction>
</comment>
<dbReference type="EC" id="5.4.99.25" evidence="5"/>
<feature type="active site" description="Nucleophile" evidence="5">
    <location>
        <position position="42"/>
    </location>
</feature>
<dbReference type="RefSeq" id="WP_036676347.1">
    <property type="nucleotide sequence ID" value="NZ_JNVM01000003.1"/>
</dbReference>
<name>A0A081P9X9_9BACL</name>
<dbReference type="Proteomes" id="UP000028123">
    <property type="component" value="Unassembled WGS sequence"/>
</dbReference>
<evidence type="ECO:0000256" key="2">
    <source>
        <dbReference type="ARBA" id="ARBA00005642"/>
    </source>
</evidence>
<protein>
    <recommendedName>
        <fullName evidence="5">tRNA pseudouridine synthase B</fullName>
        <ecNumber evidence="5">5.4.99.25</ecNumber>
    </recommendedName>
    <alternativeName>
        <fullName evidence="5">tRNA pseudouridine(55) synthase</fullName>
        <shortName evidence="5">Psi55 synthase</shortName>
    </alternativeName>
    <alternativeName>
        <fullName evidence="5">tRNA pseudouridylate synthase</fullName>
    </alternativeName>
    <alternativeName>
        <fullName evidence="5">tRNA-uridine isomerase</fullName>
    </alternativeName>
</protein>
<feature type="domain" description="Pseudouridine synthase II N-terminal" evidence="6">
    <location>
        <begin position="27"/>
        <end position="181"/>
    </location>
</feature>
<dbReference type="InterPro" id="IPR002501">
    <property type="entry name" value="PsdUridine_synth_N"/>
</dbReference>
<dbReference type="OrthoDB" id="9802309at2"/>
<dbReference type="InterPro" id="IPR020103">
    <property type="entry name" value="PsdUridine_synth_cat_dom_sf"/>
</dbReference>
<dbReference type="Pfam" id="PF16198">
    <property type="entry name" value="TruB_C_2"/>
    <property type="match status" value="1"/>
</dbReference>
<dbReference type="AlphaFoldDB" id="A0A081P9X9"/>
<evidence type="ECO:0000313" key="8">
    <source>
        <dbReference type="EMBL" id="KEQ27502.1"/>
    </source>
</evidence>
<organism evidence="8 9">
    <name type="scientific">Paenibacillus tyrfis</name>
    <dbReference type="NCBI Taxonomy" id="1501230"/>
    <lineage>
        <taxon>Bacteria</taxon>
        <taxon>Bacillati</taxon>
        <taxon>Bacillota</taxon>
        <taxon>Bacilli</taxon>
        <taxon>Bacillales</taxon>
        <taxon>Paenibacillaceae</taxon>
        <taxon>Paenibacillus</taxon>
    </lineage>
</organism>
<evidence type="ECO:0000256" key="1">
    <source>
        <dbReference type="ARBA" id="ARBA00000385"/>
    </source>
</evidence>
<comment type="caution">
    <text evidence="8">The sequence shown here is derived from an EMBL/GenBank/DDBJ whole genome shotgun (WGS) entry which is preliminary data.</text>
</comment>
<accession>A0A081P9X9</accession>
<evidence type="ECO:0000256" key="4">
    <source>
        <dbReference type="ARBA" id="ARBA00023235"/>
    </source>
</evidence>
<evidence type="ECO:0000259" key="7">
    <source>
        <dbReference type="Pfam" id="PF16198"/>
    </source>
</evidence>
<dbReference type="PANTHER" id="PTHR13767:SF2">
    <property type="entry name" value="PSEUDOURIDYLATE SYNTHASE TRUB1"/>
    <property type="match status" value="1"/>
</dbReference>
<dbReference type="FunFam" id="3.30.2350.10:FF:000011">
    <property type="entry name" value="tRNA pseudouridine synthase B"/>
    <property type="match status" value="1"/>
</dbReference>
<comment type="similarity">
    <text evidence="2 5">Belongs to the pseudouridine synthase TruB family. Type 1 subfamily.</text>
</comment>
<dbReference type="HAMAP" id="MF_01080">
    <property type="entry name" value="TruB_bact"/>
    <property type="match status" value="1"/>
</dbReference>
<dbReference type="InterPro" id="IPR032819">
    <property type="entry name" value="TruB_C"/>
</dbReference>
<dbReference type="InterPro" id="IPR014780">
    <property type="entry name" value="tRNA_psdUridine_synth_TruB"/>
</dbReference>
<dbReference type="GO" id="GO:0160148">
    <property type="term" value="F:tRNA pseudouridine(55) synthase activity"/>
    <property type="evidence" value="ECO:0007669"/>
    <property type="project" value="UniProtKB-EC"/>
</dbReference>
<keyword evidence="4 5" id="KW-0413">Isomerase</keyword>